<dbReference type="CDD" id="cd00293">
    <property type="entry name" value="USP-like"/>
    <property type="match status" value="1"/>
</dbReference>
<dbReference type="RefSeq" id="WP_256029768.1">
    <property type="nucleotide sequence ID" value="NZ_JAHLKM010000011.1"/>
</dbReference>
<gene>
    <name evidence="3" type="ORF">KM295_09670</name>
</gene>
<dbReference type="Proteomes" id="UP001139494">
    <property type="component" value="Unassembled WGS sequence"/>
</dbReference>
<protein>
    <submittedName>
        <fullName evidence="3">Universal stress protein</fullName>
    </submittedName>
</protein>
<feature type="domain" description="UspA" evidence="2">
    <location>
        <begin position="1"/>
        <end position="138"/>
    </location>
</feature>
<dbReference type="EMBL" id="JAHLKM010000011">
    <property type="protein sequence ID" value="MCQ4333742.1"/>
    <property type="molecule type" value="Genomic_DNA"/>
</dbReference>
<reference evidence="3" key="1">
    <citation type="journal article" date="2023" name="Front. Microbiol.">
        <title>Genomic-based phylogenetic and metabolic analyses of the genus Natronomonas, and description of Natronomonas aquatica sp. nov.</title>
        <authorList>
            <person name="Garcia-Roldan A."/>
            <person name="Duran-Viseras A."/>
            <person name="de la Haba R.R."/>
            <person name="Corral P."/>
            <person name="Sanchez-Porro C."/>
            <person name="Ventosa A."/>
        </authorList>
    </citation>
    <scope>NUCLEOTIDE SEQUENCE</scope>
    <source>
        <strain evidence="3">F2-12</strain>
    </source>
</reference>
<name>A0A9R1D6X9_9EURY</name>
<sequence length="140" mass="14649">MYDTIVVPTDGSEAAGEAANHGMRQAAAHDARLVFLAVVEMSGTAAPEVRDGEAVEDQRATRRSEVESLVAEANSAGIDAEGVVETGTPSRVILEQASAHSADLIIMATSARSGVGRFLYGSVTEQIIREGNTPVLAIQR</sequence>
<dbReference type="AlphaFoldDB" id="A0A9R1D6X9"/>
<evidence type="ECO:0000313" key="4">
    <source>
        <dbReference type="Proteomes" id="UP001139494"/>
    </source>
</evidence>
<accession>A0A9R1D6X9</accession>
<dbReference type="Gene3D" id="3.40.50.620">
    <property type="entry name" value="HUPs"/>
    <property type="match status" value="1"/>
</dbReference>
<proteinExistence type="inferred from homology"/>
<dbReference type="InterPro" id="IPR006016">
    <property type="entry name" value="UspA"/>
</dbReference>
<evidence type="ECO:0000256" key="1">
    <source>
        <dbReference type="ARBA" id="ARBA00008791"/>
    </source>
</evidence>
<dbReference type="InterPro" id="IPR006015">
    <property type="entry name" value="Universal_stress_UspA"/>
</dbReference>
<dbReference type="InterPro" id="IPR014729">
    <property type="entry name" value="Rossmann-like_a/b/a_fold"/>
</dbReference>
<dbReference type="Pfam" id="PF00582">
    <property type="entry name" value="Usp"/>
    <property type="match status" value="1"/>
</dbReference>
<evidence type="ECO:0000259" key="2">
    <source>
        <dbReference type="Pfam" id="PF00582"/>
    </source>
</evidence>
<keyword evidence="4" id="KW-1185">Reference proteome</keyword>
<evidence type="ECO:0000313" key="3">
    <source>
        <dbReference type="EMBL" id="MCQ4333742.1"/>
    </source>
</evidence>
<dbReference type="PANTHER" id="PTHR46268">
    <property type="entry name" value="STRESS RESPONSE PROTEIN NHAX"/>
    <property type="match status" value="1"/>
</dbReference>
<comment type="similarity">
    <text evidence="1">Belongs to the universal stress protein A family.</text>
</comment>
<dbReference type="PANTHER" id="PTHR46268:SF6">
    <property type="entry name" value="UNIVERSAL STRESS PROTEIN UP12"/>
    <property type="match status" value="1"/>
</dbReference>
<dbReference type="SUPFAM" id="SSF52402">
    <property type="entry name" value="Adenine nucleotide alpha hydrolases-like"/>
    <property type="match status" value="1"/>
</dbReference>
<comment type="caution">
    <text evidence="3">The sequence shown here is derived from an EMBL/GenBank/DDBJ whole genome shotgun (WGS) entry which is preliminary data.</text>
</comment>
<organism evidence="3 4">
    <name type="scientific">Natronomonas aquatica</name>
    <dbReference type="NCBI Taxonomy" id="2841590"/>
    <lineage>
        <taxon>Archaea</taxon>
        <taxon>Methanobacteriati</taxon>
        <taxon>Methanobacteriota</taxon>
        <taxon>Stenosarchaea group</taxon>
        <taxon>Halobacteria</taxon>
        <taxon>Halobacteriales</taxon>
        <taxon>Natronomonadaceae</taxon>
        <taxon>Natronomonas</taxon>
    </lineage>
</organism>
<dbReference type="PRINTS" id="PR01438">
    <property type="entry name" value="UNVRSLSTRESS"/>
</dbReference>